<organism evidence="2 3">
    <name type="scientific">Labrys monachus</name>
    <dbReference type="NCBI Taxonomy" id="217067"/>
    <lineage>
        <taxon>Bacteria</taxon>
        <taxon>Pseudomonadati</taxon>
        <taxon>Pseudomonadota</taxon>
        <taxon>Alphaproteobacteria</taxon>
        <taxon>Hyphomicrobiales</taxon>
        <taxon>Xanthobacteraceae</taxon>
        <taxon>Labrys</taxon>
    </lineage>
</organism>
<feature type="chain" id="PRO_5046156604" description="Lipoprotein" evidence="1">
    <location>
        <begin position="20"/>
        <end position="136"/>
    </location>
</feature>
<comment type="caution">
    <text evidence="2">The sequence shown here is derived from an EMBL/GenBank/DDBJ whole genome shotgun (WGS) entry which is preliminary data.</text>
</comment>
<protein>
    <recommendedName>
        <fullName evidence="4">Lipoprotein</fullName>
    </recommendedName>
</protein>
<accession>A0ABU0FHZ8</accession>
<sequence>MAYRLISLLVVTASVAALASCAPRSVAVGQAAAERPVEAYSLNQKFAEAGDGTVIPNFHPDADAVAFAQRCSGRGQGGGIALGMSECTLVGLKGTPSRFVGGEDQAGHSHDAVWYIERGVRTVYKFDDDRLVKIIE</sequence>
<dbReference type="PROSITE" id="PS51257">
    <property type="entry name" value="PROKAR_LIPOPROTEIN"/>
    <property type="match status" value="1"/>
</dbReference>
<dbReference type="EMBL" id="JAUSVK010000001">
    <property type="protein sequence ID" value="MDQ0394225.1"/>
    <property type="molecule type" value="Genomic_DNA"/>
</dbReference>
<evidence type="ECO:0000313" key="3">
    <source>
        <dbReference type="Proteomes" id="UP001237448"/>
    </source>
</evidence>
<reference evidence="2 3" key="1">
    <citation type="submission" date="2023-07" db="EMBL/GenBank/DDBJ databases">
        <title>Genomic Encyclopedia of Type Strains, Phase IV (KMG-IV): sequencing the most valuable type-strain genomes for metagenomic binning, comparative biology and taxonomic classification.</title>
        <authorList>
            <person name="Goeker M."/>
        </authorList>
    </citation>
    <scope>NUCLEOTIDE SEQUENCE [LARGE SCALE GENOMIC DNA]</scope>
    <source>
        <strain evidence="2 3">DSM 5896</strain>
    </source>
</reference>
<dbReference type="RefSeq" id="WP_307430856.1">
    <property type="nucleotide sequence ID" value="NZ_JAUSVK010000001.1"/>
</dbReference>
<dbReference type="Proteomes" id="UP001237448">
    <property type="component" value="Unassembled WGS sequence"/>
</dbReference>
<proteinExistence type="predicted"/>
<evidence type="ECO:0000313" key="2">
    <source>
        <dbReference type="EMBL" id="MDQ0394225.1"/>
    </source>
</evidence>
<name>A0ABU0FHZ8_9HYPH</name>
<keyword evidence="3" id="KW-1185">Reference proteome</keyword>
<gene>
    <name evidence="2" type="ORF">J3R73_004017</name>
</gene>
<evidence type="ECO:0000256" key="1">
    <source>
        <dbReference type="SAM" id="SignalP"/>
    </source>
</evidence>
<keyword evidence="1" id="KW-0732">Signal</keyword>
<feature type="signal peptide" evidence="1">
    <location>
        <begin position="1"/>
        <end position="19"/>
    </location>
</feature>
<evidence type="ECO:0008006" key="4">
    <source>
        <dbReference type="Google" id="ProtNLM"/>
    </source>
</evidence>